<dbReference type="EMBL" id="CAESAI010000006">
    <property type="protein sequence ID" value="CAB4333619.1"/>
    <property type="molecule type" value="Genomic_DNA"/>
</dbReference>
<evidence type="ECO:0000256" key="3">
    <source>
        <dbReference type="ARBA" id="ARBA00022679"/>
    </source>
</evidence>
<evidence type="ECO:0000313" key="8">
    <source>
        <dbReference type="EMBL" id="CAB4333619.1"/>
    </source>
</evidence>
<feature type="transmembrane region" description="Helical" evidence="7">
    <location>
        <begin position="82"/>
        <end position="100"/>
    </location>
</feature>
<feature type="transmembrane region" description="Helical" evidence="7">
    <location>
        <begin position="280"/>
        <end position="306"/>
    </location>
</feature>
<organism evidence="9">
    <name type="scientific">freshwater metagenome</name>
    <dbReference type="NCBI Taxonomy" id="449393"/>
    <lineage>
        <taxon>unclassified sequences</taxon>
        <taxon>metagenomes</taxon>
        <taxon>ecological metagenomes</taxon>
    </lineage>
</organism>
<dbReference type="InterPro" id="IPR000715">
    <property type="entry name" value="Glycosyl_transferase_4"/>
</dbReference>
<dbReference type="GO" id="GO:0071555">
    <property type="term" value="P:cell wall organization"/>
    <property type="evidence" value="ECO:0007669"/>
    <property type="project" value="TreeGrafter"/>
</dbReference>
<dbReference type="Pfam" id="PF10555">
    <property type="entry name" value="MraY_sig1"/>
    <property type="match status" value="1"/>
</dbReference>
<keyword evidence="6 7" id="KW-0472">Membrane</keyword>
<dbReference type="GO" id="GO:0044038">
    <property type="term" value="P:cell wall macromolecule biosynthetic process"/>
    <property type="evidence" value="ECO:0007669"/>
    <property type="project" value="TreeGrafter"/>
</dbReference>
<dbReference type="EMBL" id="CAFAAO010000001">
    <property type="protein sequence ID" value="CAB4793000.1"/>
    <property type="molecule type" value="Genomic_DNA"/>
</dbReference>
<evidence type="ECO:0000313" key="12">
    <source>
        <dbReference type="EMBL" id="CAB4851171.1"/>
    </source>
</evidence>
<gene>
    <name evidence="10" type="ORF">UFOPK2648_01449</name>
    <name evidence="11" type="ORF">UFOPK3037_00073</name>
    <name evidence="12" type="ORF">UFOPK3278_01410</name>
    <name evidence="8" type="ORF">UFOPK3406_00411</name>
    <name evidence="9" type="ORF">UFOPK3925_01041</name>
    <name evidence="13" type="ORF">UFOPK4097_00737</name>
</gene>
<feature type="transmembrane region" description="Helical" evidence="7">
    <location>
        <begin position="120"/>
        <end position="138"/>
    </location>
</feature>
<dbReference type="GO" id="GO:0008963">
    <property type="term" value="F:phospho-N-acetylmuramoyl-pentapeptide-transferase activity"/>
    <property type="evidence" value="ECO:0007669"/>
    <property type="project" value="InterPro"/>
</dbReference>
<keyword evidence="4 7" id="KW-0812">Transmembrane</keyword>
<dbReference type="NCBIfam" id="TIGR00445">
    <property type="entry name" value="mraY"/>
    <property type="match status" value="1"/>
</dbReference>
<comment type="subcellular location">
    <subcellularLocation>
        <location evidence="1">Membrane</location>
        <topology evidence="1">Multi-pass membrane protein</topology>
    </subcellularLocation>
</comment>
<keyword evidence="3" id="KW-0808">Transferase</keyword>
<dbReference type="HAMAP" id="MF_00038">
    <property type="entry name" value="MraY"/>
    <property type="match status" value="1"/>
</dbReference>
<feature type="transmembrane region" description="Helical" evidence="7">
    <location>
        <begin position="56"/>
        <end position="76"/>
    </location>
</feature>
<evidence type="ECO:0000256" key="4">
    <source>
        <dbReference type="ARBA" id="ARBA00022692"/>
    </source>
</evidence>
<feature type="transmembrane region" description="Helical" evidence="7">
    <location>
        <begin position="189"/>
        <end position="210"/>
    </location>
</feature>
<reference evidence="9" key="1">
    <citation type="submission" date="2020-05" db="EMBL/GenBank/DDBJ databases">
        <authorList>
            <person name="Chiriac C."/>
            <person name="Salcher M."/>
            <person name="Ghai R."/>
            <person name="Kavagutti S V."/>
        </authorList>
    </citation>
    <scope>NUCLEOTIDE SEQUENCE</scope>
</reference>
<feature type="transmembrane region" description="Helical" evidence="7">
    <location>
        <begin position="158"/>
        <end position="177"/>
    </location>
</feature>
<dbReference type="PANTHER" id="PTHR22926:SF5">
    <property type="entry name" value="PHOSPHO-N-ACETYLMURAMOYL-PENTAPEPTIDE-TRANSFERASE HOMOLOG"/>
    <property type="match status" value="1"/>
</dbReference>
<dbReference type="CDD" id="cd06852">
    <property type="entry name" value="GT_MraY"/>
    <property type="match status" value="1"/>
</dbReference>
<dbReference type="EMBL" id="CAEZYC010000140">
    <property type="protein sequence ID" value="CAB4721003.1"/>
    <property type="molecule type" value="Genomic_DNA"/>
</dbReference>
<feature type="transmembrane region" description="Helical" evidence="7">
    <location>
        <begin position="230"/>
        <end position="247"/>
    </location>
</feature>
<evidence type="ECO:0000256" key="6">
    <source>
        <dbReference type="ARBA" id="ARBA00023136"/>
    </source>
</evidence>
<accession>A0A6J5ZG74</accession>
<comment type="similarity">
    <text evidence="2">Belongs to the glycosyltransferase 4 family. MraY subfamily.</text>
</comment>
<evidence type="ECO:0000256" key="5">
    <source>
        <dbReference type="ARBA" id="ARBA00022989"/>
    </source>
</evidence>
<dbReference type="Pfam" id="PF00953">
    <property type="entry name" value="Glycos_transf_4"/>
    <property type="match status" value="1"/>
</dbReference>
<name>A0A6J5ZG74_9ZZZZ</name>
<protein>
    <submittedName>
        <fullName evidence="9">Unannotated protein</fullName>
    </submittedName>
</protein>
<dbReference type="InterPro" id="IPR003524">
    <property type="entry name" value="PNAcMuramoyl-5peptid_Trfase"/>
</dbReference>
<feature type="transmembrane region" description="Helical" evidence="7">
    <location>
        <begin position="6"/>
        <end position="26"/>
    </location>
</feature>
<evidence type="ECO:0000256" key="1">
    <source>
        <dbReference type="ARBA" id="ARBA00004141"/>
    </source>
</evidence>
<dbReference type="PROSITE" id="PS01348">
    <property type="entry name" value="MRAY_2"/>
    <property type="match status" value="1"/>
</dbReference>
<dbReference type="GO" id="GO:0005886">
    <property type="term" value="C:plasma membrane"/>
    <property type="evidence" value="ECO:0007669"/>
    <property type="project" value="TreeGrafter"/>
</dbReference>
<sequence length="355" mass="38414">MKLVVLAGALATLFSLIGTPLLINLLRKRGIAQAIRESTEDVHYPEHESKRGTPSMGGVAIVGSVVFAYLLAHLILMRPPTASGLLAIYLMVALSLVGVADDYLKIFKQRSTGIRARTKLLGQAVAALSFGYLAMQFPDEGGNLPVSNAISWVRDTEWILPSAALLLWIWFLVTGITNGVNLTDGLDGLAIGAALLSFVAYTVMSIWQYGQSCFWGDIPRCYTVRDPLDLAVFSAAVAGACFGFLWWNSSPARIFMGDTGSLALGGGLAALAIMTRTELLLGLIGGLFVLITLSVIAQVGSFKLTGRRVLQMAPLHHHFEMKGWPEVLIVVRFWIIQGLCVGAGMALFYAEWVRQ</sequence>
<keyword evidence="5 7" id="KW-1133">Transmembrane helix</keyword>
<evidence type="ECO:0000256" key="2">
    <source>
        <dbReference type="ARBA" id="ARBA00005583"/>
    </source>
</evidence>
<evidence type="ECO:0000313" key="10">
    <source>
        <dbReference type="EMBL" id="CAB4721003.1"/>
    </source>
</evidence>
<dbReference type="PROSITE" id="PS01347">
    <property type="entry name" value="MRAY_1"/>
    <property type="match status" value="1"/>
</dbReference>
<dbReference type="InterPro" id="IPR018480">
    <property type="entry name" value="PNAcMuramoyl-5peptid_Trfase_CS"/>
</dbReference>
<dbReference type="EMBL" id="CAFBIX010000097">
    <property type="protein sequence ID" value="CAB4851171.1"/>
    <property type="molecule type" value="Genomic_DNA"/>
</dbReference>
<evidence type="ECO:0000313" key="9">
    <source>
        <dbReference type="EMBL" id="CAB4341621.1"/>
    </source>
</evidence>
<dbReference type="EMBL" id="CAFBPK010000009">
    <property type="protein sequence ID" value="CAB5017743.1"/>
    <property type="molecule type" value="Genomic_DNA"/>
</dbReference>
<dbReference type="AlphaFoldDB" id="A0A6J5ZG74"/>
<proteinExistence type="inferred from homology"/>
<dbReference type="EMBL" id="CAESAD010000007">
    <property type="protein sequence ID" value="CAB4341621.1"/>
    <property type="molecule type" value="Genomic_DNA"/>
</dbReference>
<evidence type="ECO:0000313" key="11">
    <source>
        <dbReference type="EMBL" id="CAB4793000.1"/>
    </source>
</evidence>
<feature type="transmembrane region" description="Helical" evidence="7">
    <location>
        <begin position="327"/>
        <end position="350"/>
    </location>
</feature>
<evidence type="ECO:0000313" key="13">
    <source>
        <dbReference type="EMBL" id="CAB5017743.1"/>
    </source>
</evidence>
<dbReference type="PANTHER" id="PTHR22926">
    <property type="entry name" value="PHOSPHO-N-ACETYLMURAMOYL-PENTAPEPTIDE-TRANSFERASE"/>
    <property type="match status" value="1"/>
</dbReference>
<evidence type="ECO:0000256" key="7">
    <source>
        <dbReference type="SAM" id="Phobius"/>
    </source>
</evidence>